<dbReference type="EMBL" id="JARTCD010000030">
    <property type="protein sequence ID" value="KAJ8657639.1"/>
    <property type="molecule type" value="Genomic_DNA"/>
</dbReference>
<gene>
    <name evidence="2" type="ORF">O0I10_006705</name>
</gene>
<dbReference type="RefSeq" id="XP_058342552.1">
    <property type="nucleotide sequence ID" value="XM_058486730.1"/>
</dbReference>
<keyword evidence="3" id="KW-1185">Reference proteome</keyword>
<reference evidence="2 3" key="1">
    <citation type="submission" date="2023-03" db="EMBL/GenBank/DDBJ databases">
        <title>Genome sequence of Lichtheimia ornata CBS 291.66.</title>
        <authorList>
            <person name="Mohabir J.T."/>
            <person name="Shea T.P."/>
            <person name="Kurbessoian T."/>
            <person name="Berby B."/>
            <person name="Fontaine J."/>
            <person name="Livny J."/>
            <person name="Gnirke A."/>
            <person name="Stajich J.E."/>
            <person name="Cuomo C.A."/>
        </authorList>
    </citation>
    <scope>NUCLEOTIDE SEQUENCE [LARGE SCALE GENOMIC DNA]</scope>
    <source>
        <strain evidence="2">CBS 291.66</strain>
    </source>
</reference>
<organism evidence="2 3">
    <name type="scientific">Lichtheimia ornata</name>
    <dbReference type="NCBI Taxonomy" id="688661"/>
    <lineage>
        <taxon>Eukaryota</taxon>
        <taxon>Fungi</taxon>
        <taxon>Fungi incertae sedis</taxon>
        <taxon>Mucoromycota</taxon>
        <taxon>Mucoromycotina</taxon>
        <taxon>Mucoromycetes</taxon>
        <taxon>Mucorales</taxon>
        <taxon>Lichtheimiaceae</taxon>
        <taxon>Lichtheimia</taxon>
    </lineage>
</organism>
<dbReference type="GeneID" id="83214115"/>
<evidence type="ECO:0000256" key="1">
    <source>
        <dbReference type="SAM" id="SignalP"/>
    </source>
</evidence>
<protein>
    <submittedName>
        <fullName evidence="2">Uncharacterized protein</fullName>
    </submittedName>
</protein>
<name>A0AAD7V1K3_9FUNG</name>
<accession>A0AAD7V1K3</accession>
<feature type="signal peptide" evidence="1">
    <location>
        <begin position="1"/>
        <end position="20"/>
    </location>
</feature>
<keyword evidence="1" id="KW-0732">Signal</keyword>
<evidence type="ECO:0000313" key="3">
    <source>
        <dbReference type="Proteomes" id="UP001234581"/>
    </source>
</evidence>
<feature type="chain" id="PRO_5041998535" evidence="1">
    <location>
        <begin position="21"/>
        <end position="96"/>
    </location>
</feature>
<proteinExistence type="predicted"/>
<comment type="caution">
    <text evidence="2">The sequence shown here is derived from an EMBL/GenBank/DDBJ whole genome shotgun (WGS) entry which is preliminary data.</text>
</comment>
<sequence>MRFSSSFILLAAIFMFGVTATGDTTSTPPAADGPLLSPETEKKVMGYLVNVGEQGKSILNTSQNNCKAAQAGNYDTCIIDDIRRQAYELGLPVPTL</sequence>
<dbReference type="AlphaFoldDB" id="A0AAD7V1K3"/>
<evidence type="ECO:0000313" key="2">
    <source>
        <dbReference type="EMBL" id="KAJ8657639.1"/>
    </source>
</evidence>
<dbReference type="Proteomes" id="UP001234581">
    <property type="component" value="Unassembled WGS sequence"/>
</dbReference>